<evidence type="ECO:0000256" key="3">
    <source>
        <dbReference type="ARBA" id="ARBA00023082"/>
    </source>
</evidence>
<organism evidence="6 7">
    <name type="scientific">Dyadobacter soli</name>
    <dbReference type="NCBI Taxonomy" id="659014"/>
    <lineage>
        <taxon>Bacteria</taxon>
        <taxon>Pseudomonadati</taxon>
        <taxon>Bacteroidota</taxon>
        <taxon>Cytophagia</taxon>
        <taxon>Cytophagales</taxon>
        <taxon>Spirosomataceae</taxon>
        <taxon>Dyadobacter</taxon>
    </lineage>
</organism>
<evidence type="ECO:0000256" key="2">
    <source>
        <dbReference type="ARBA" id="ARBA00023015"/>
    </source>
</evidence>
<dbReference type="Gene3D" id="1.10.10.10">
    <property type="entry name" value="Winged helix-like DNA-binding domain superfamily/Winged helix DNA-binding domain"/>
    <property type="match status" value="1"/>
</dbReference>
<dbReference type="InterPro" id="IPR013249">
    <property type="entry name" value="RNA_pol_sigma70_r4_t2"/>
</dbReference>
<dbReference type="GO" id="GO:0003677">
    <property type="term" value="F:DNA binding"/>
    <property type="evidence" value="ECO:0007669"/>
    <property type="project" value="InterPro"/>
</dbReference>
<dbReference type="InterPro" id="IPR039425">
    <property type="entry name" value="RNA_pol_sigma-70-like"/>
</dbReference>
<dbReference type="NCBIfam" id="TIGR02937">
    <property type="entry name" value="sigma70-ECF"/>
    <property type="match status" value="1"/>
</dbReference>
<protein>
    <submittedName>
        <fullName evidence="6">RNA polymerase sigma-70 factor, ECF subfamily</fullName>
    </submittedName>
</protein>
<reference evidence="7" key="1">
    <citation type="submission" date="2016-10" db="EMBL/GenBank/DDBJ databases">
        <authorList>
            <person name="Varghese N."/>
            <person name="Submissions S."/>
        </authorList>
    </citation>
    <scope>NUCLEOTIDE SEQUENCE [LARGE SCALE GENOMIC DNA]</scope>
    <source>
        <strain evidence="7">DSM 25329</strain>
    </source>
</reference>
<evidence type="ECO:0000259" key="5">
    <source>
        <dbReference type="Pfam" id="PF08281"/>
    </source>
</evidence>
<dbReference type="Pfam" id="PF08281">
    <property type="entry name" value="Sigma70_r4_2"/>
    <property type="match status" value="1"/>
</dbReference>
<dbReference type="STRING" id="659014.SAMN04487996_103272"/>
<dbReference type="Gene3D" id="1.10.1740.10">
    <property type="match status" value="1"/>
</dbReference>
<evidence type="ECO:0000256" key="4">
    <source>
        <dbReference type="ARBA" id="ARBA00023163"/>
    </source>
</evidence>
<gene>
    <name evidence="6" type="ORF">SAMN04487996_103272</name>
</gene>
<dbReference type="OrthoDB" id="9150024at2"/>
<dbReference type="SUPFAM" id="SSF88946">
    <property type="entry name" value="Sigma2 domain of RNA polymerase sigma factors"/>
    <property type="match status" value="1"/>
</dbReference>
<dbReference type="AlphaFoldDB" id="A0A1G6ZXX1"/>
<dbReference type="Proteomes" id="UP000198748">
    <property type="component" value="Unassembled WGS sequence"/>
</dbReference>
<dbReference type="InterPro" id="IPR036388">
    <property type="entry name" value="WH-like_DNA-bd_sf"/>
</dbReference>
<feature type="domain" description="RNA polymerase sigma factor 70 region 4 type 2" evidence="5">
    <location>
        <begin position="133"/>
        <end position="184"/>
    </location>
</feature>
<keyword evidence="7" id="KW-1185">Reference proteome</keyword>
<sequence length="203" mass="23937">MNKKQRIAEENEVLLNLWHQSQAGDSLAFCQLADKQYRTLFNYACNFTTDREFIKDAIQDLMIHIWERRQNIQIQFVAIYFLRALRNQLMQEFRRSNGSHPLLDIDEAGQVSDYQTVETEIERNELLSENQVKVRCAIDELPRRQKEAVFLKYFEGMDNEQIADLMQVNRQSVANLLFKAITALKQHIHPISNLLLLCFALQF</sequence>
<keyword evidence="4" id="KW-0804">Transcription</keyword>
<dbReference type="SUPFAM" id="SSF88659">
    <property type="entry name" value="Sigma3 and sigma4 domains of RNA polymerase sigma factors"/>
    <property type="match status" value="1"/>
</dbReference>
<name>A0A1G6ZXX1_9BACT</name>
<dbReference type="InterPro" id="IPR013325">
    <property type="entry name" value="RNA_pol_sigma_r2"/>
</dbReference>
<evidence type="ECO:0000313" key="6">
    <source>
        <dbReference type="EMBL" id="SDE07370.1"/>
    </source>
</evidence>
<keyword evidence="3" id="KW-0731">Sigma factor</keyword>
<proteinExistence type="inferred from homology"/>
<comment type="similarity">
    <text evidence="1">Belongs to the sigma-70 factor family. ECF subfamily.</text>
</comment>
<evidence type="ECO:0000313" key="7">
    <source>
        <dbReference type="Proteomes" id="UP000198748"/>
    </source>
</evidence>
<dbReference type="EMBL" id="FNAN01000003">
    <property type="protein sequence ID" value="SDE07370.1"/>
    <property type="molecule type" value="Genomic_DNA"/>
</dbReference>
<dbReference type="InterPro" id="IPR013324">
    <property type="entry name" value="RNA_pol_sigma_r3/r4-like"/>
</dbReference>
<dbReference type="RefSeq" id="WP_090147530.1">
    <property type="nucleotide sequence ID" value="NZ_FNAN01000003.1"/>
</dbReference>
<dbReference type="GO" id="GO:0006352">
    <property type="term" value="P:DNA-templated transcription initiation"/>
    <property type="evidence" value="ECO:0007669"/>
    <property type="project" value="InterPro"/>
</dbReference>
<dbReference type="InterPro" id="IPR014284">
    <property type="entry name" value="RNA_pol_sigma-70_dom"/>
</dbReference>
<dbReference type="GO" id="GO:0016987">
    <property type="term" value="F:sigma factor activity"/>
    <property type="evidence" value="ECO:0007669"/>
    <property type="project" value="UniProtKB-KW"/>
</dbReference>
<dbReference type="PANTHER" id="PTHR43133">
    <property type="entry name" value="RNA POLYMERASE ECF-TYPE SIGMA FACTO"/>
    <property type="match status" value="1"/>
</dbReference>
<dbReference type="CDD" id="cd06171">
    <property type="entry name" value="Sigma70_r4"/>
    <property type="match status" value="1"/>
</dbReference>
<dbReference type="PANTHER" id="PTHR43133:SF46">
    <property type="entry name" value="RNA POLYMERASE SIGMA-70 FACTOR ECF SUBFAMILY"/>
    <property type="match status" value="1"/>
</dbReference>
<accession>A0A1G6ZXX1</accession>
<evidence type="ECO:0000256" key="1">
    <source>
        <dbReference type="ARBA" id="ARBA00010641"/>
    </source>
</evidence>
<keyword evidence="2" id="KW-0805">Transcription regulation</keyword>